<organism evidence="1 2">
    <name type="scientific">Byssothecium circinans</name>
    <dbReference type="NCBI Taxonomy" id="147558"/>
    <lineage>
        <taxon>Eukaryota</taxon>
        <taxon>Fungi</taxon>
        <taxon>Dikarya</taxon>
        <taxon>Ascomycota</taxon>
        <taxon>Pezizomycotina</taxon>
        <taxon>Dothideomycetes</taxon>
        <taxon>Pleosporomycetidae</taxon>
        <taxon>Pleosporales</taxon>
        <taxon>Massarineae</taxon>
        <taxon>Massarinaceae</taxon>
        <taxon>Byssothecium</taxon>
    </lineage>
</organism>
<gene>
    <name evidence="1" type="ORF">CC80DRAFT_273049</name>
</gene>
<protein>
    <submittedName>
        <fullName evidence="1">Uncharacterized protein</fullName>
    </submittedName>
</protein>
<dbReference type="EMBL" id="ML977038">
    <property type="protein sequence ID" value="KAF1949340.1"/>
    <property type="molecule type" value="Genomic_DNA"/>
</dbReference>
<evidence type="ECO:0000313" key="2">
    <source>
        <dbReference type="Proteomes" id="UP000800035"/>
    </source>
</evidence>
<name>A0A6A5TAM4_9PLEO</name>
<accession>A0A6A5TAM4</accession>
<dbReference type="Proteomes" id="UP000800035">
    <property type="component" value="Unassembled WGS sequence"/>
</dbReference>
<evidence type="ECO:0000313" key="1">
    <source>
        <dbReference type="EMBL" id="KAF1949340.1"/>
    </source>
</evidence>
<keyword evidence="2" id="KW-1185">Reference proteome</keyword>
<sequence>MKMCRTGELINCTSNAFTHSSAHRLLHDRPPVCSCSAPGQSSRSGRRPGTVFVLNNLPSPLLQPGRHHLSAYTKLKHVSVCVGAKTAIQPTQLDRATDDALPFHDLNSSLTGPHRLMHTGVAFSCWFAVERGEDSATGMRHGDTLRTGWSIPCYIRRNMYLRGPFYHRDGRRALQAVSGYHPQSECLISCTLIGHTMTISVDCLMAALSSIRQSRARSFVAQTEMRNPASDAGWLSILLQYLRSVRNLR</sequence>
<proteinExistence type="predicted"/>
<dbReference type="AlphaFoldDB" id="A0A6A5TAM4"/>
<reference evidence="1" key="1">
    <citation type="journal article" date="2020" name="Stud. Mycol.">
        <title>101 Dothideomycetes genomes: a test case for predicting lifestyles and emergence of pathogens.</title>
        <authorList>
            <person name="Haridas S."/>
            <person name="Albert R."/>
            <person name="Binder M."/>
            <person name="Bloem J."/>
            <person name="Labutti K."/>
            <person name="Salamov A."/>
            <person name="Andreopoulos B."/>
            <person name="Baker S."/>
            <person name="Barry K."/>
            <person name="Bills G."/>
            <person name="Bluhm B."/>
            <person name="Cannon C."/>
            <person name="Castanera R."/>
            <person name="Culley D."/>
            <person name="Daum C."/>
            <person name="Ezra D."/>
            <person name="Gonzalez J."/>
            <person name="Henrissat B."/>
            <person name="Kuo A."/>
            <person name="Liang C."/>
            <person name="Lipzen A."/>
            <person name="Lutzoni F."/>
            <person name="Magnuson J."/>
            <person name="Mondo S."/>
            <person name="Nolan M."/>
            <person name="Ohm R."/>
            <person name="Pangilinan J."/>
            <person name="Park H.-J."/>
            <person name="Ramirez L."/>
            <person name="Alfaro M."/>
            <person name="Sun H."/>
            <person name="Tritt A."/>
            <person name="Yoshinaga Y."/>
            <person name="Zwiers L.-H."/>
            <person name="Turgeon B."/>
            <person name="Goodwin S."/>
            <person name="Spatafora J."/>
            <person name="Crous P."/>
            <person name="Grigoriev I."/>
        </authorList>
    </citation>
    <scope>NUCLEOTIDE SEQUENCE</scope>
    <source>
        <strain evidence="1">CBS 675.92</strain>
    </source>
</reference>